<evidence type="ECO:0000313" key="9">
    <source>
        <dbReference type="EMBL" id="KAA8899967.1"/>
    </source>
</evidence>
<dbReference type="VEuPathDB" id="FungiDB:DIURU_004008"/>
<evidence type="ECO:0000313" key="10">
    <source>
        <dbReference type="Proteomes" id="UP000449547"/>
    </source>
</evidence>
<evidence type="ECO:0000256" key="1">
    <source>
        <dbReference type="ARBA" id="ARBA00001936"/>
    </source>
</evidence>
<dbReference type="PANTHER" id="PTHR43226:SF4">
    <property type="entry name" value="XAA-PRO AMINOPEPTIDASE 3"/>
    <property type="match status" value="1"/>
</dbReference>
<accession>A0A642UJ18</accession>
<evidence type="ECO:0000259" key="8">
    <source>
        <dbReference type="SMART" id="SM01011"/>
    </source>
</evidence>
<reference evidence="9 10" key="1">
    <citation type="submission" date="2019-07" db="EMBL/GenBank/DDBJ databases">
        <title>Genome assembly of two rare yeast pathogens: Diutina rugosa and Trichomonascus ciferrii.</title>
        <authorList>
            <person name="Mixao V."/>
            <person name="Saus E."/>
            <person name="Hansen A."/>
            <person name="Lass-Flor C."/>
            <person name="Gabaldon T."/>
        </authorList>
    </citation>
    <scope>NUCLEOTIDE SEQUENCE [LARGE SCALE GENOMIC DNA]</scope>
    <source>
        <strain evidence="9 10">CBS 613</strain>
    </source>
</reference>
<dbReference type="Gene3D" id="3.40.350.10">
    <property type="entry name" value="Creatinase/prolidase N-terminal domain"/>
    <property type="match status" value="1"/>
</dbReference>
<dbReference type="RefSeq" id="XP_034011178.1">
    <property type="nucleotide sequence ID" value="XM_034156834.1"/>
</dbReference>
<feature type="region of interest" description="Disordered" evidence="7">
    <location>
        <begin position="15"/>
        <end position="39"/>
    </location>
</feature>
<dbReference type="PROSITE" id="PS00491">
    <property type="entry name" value="PROLINE_PEPTIDASE"/>
    <property type="match status" value="1"/>
</dbReference>
<dbReference type="GO" id="GO:0005739">
    <property type="term" value="C:mitochondrion"/>
    <property type="evidence" value="ECO:0007669"/>
    <property type="project" value="TreeGrafter"/>
</dbReference>
<dbReference type="GO" id="GO:0006508">
    <property type="term" value="P:proteolysis"/>
    <property type="evidence" value="ECO:0007669"/>
    <property type="project" value="TreeGrafter"/>
</dbReference>
<keyword evidence="4" id="KW-0378">Hydrolase</keyword>
<dbReference type="SUPFAM" id="SSF53092">
    <property type="entry name" value="Creatinase/prolidase N-terminal domain"/>
    <property type="match status" value="1"/>
</dbReference>
<comment type="cofactor">
    <cofactor evidence="1">
        <name>Mn(2+)</name>
        <dbReference type="ChEBI" id="CHEBI:29035"/>
    </cofactor>
</comment>
<dbReference type="InterPro" id="IPR007865">
    <property type="entry name" value="Aminopep_P_N"/>
</dbReference>
<dbReference type="GO" id="GO:0030145">
    <property type="term" value="F:manganese ion binding"/>
    <property type="evidence" value="ECO:0007669"/>
    <property type="project" value="InterPro"/>
</dbReference>
<dbReference type="InterPro" id="IPR001131">
    <property type="entry name" value="Peptidase_M24B_aminopep-P_CS"/>
</dbReference>
<dbReference type="OrthoDB" id="4215474at2759"/>
<feature type="domain" description="Aminopeptidase P N-terminal" evidence="8">
    <location>
        <begin position="43"/>
        <end position="178"/>
    </location>
</feature>
<protein>
    <recommendedName>
        <fullName evidence="8">Aminopeptidase P N-terminal domain-containing protein</fullName>
    </recommendedName>
</protein>
<keyword evidence="3 6" id="KW-0479">Metal-binding</keyword>
<organism evidence="9 10">
    <name type="scientific">Diutina rugosa</name>
    <name type="common">Yeast</name>
    <name type="synonym">Candida rugosa</name>
    <dbReference type="NCBI Taxonomy" id="5481"/>
    <lineage>
        <taxon>Eukaryota</taxon>
        <taxon>Fungi</taxon>
        <taxon>Dikarya</taxon>
        <taxon>Ascomycota</taxon>
        <taxon>Saccharomycotina</taxon>
        <taxon>Pichiomycetes</taxon>
        <taxon>Debaryomycetaceae</taxon>
        <taxon>Diutina</taxon>
    </lineage>
</organism>
<comment type="caution">
    <text evidence="9">The sequence shown here is derived from an EMBL/GenBank/DDBJ whole genome shotgun (WGS) entry which is preliminary data.</text>
</comment>
<evidence type="ECO:0000256" key="2">
    <source>
        <dbReference type="ARBA" id="ARBA00008766"/>
    </source>
</evidence>
<evidence type="ECO:0000256" key="7">
    <source>
        <dbReference type="SAM" id="MobiDB-lite"/>
    </source>
</evidence>
<gene>
    <name evidence="9" type="ORF">DIURU_004008</name>
</gene>
<dbReference type="Pfam" id="PF00557">
    <property type="entry name" value="Peptidase_M24"/>
    <property type="match status" value="1"/>
</dbReference>
<dbReference type="GeneID" id="54782659"/>
<evidence type="ECO:0000256" key="5">
    <source>
        <dbReference type="ARBA" id="ARBA00023211"/>
    </source>
</evidence>
<keyword evidence="10" id="KW-1185">Reference proteome</keyword>
<dbReference type="GO" id="GO:0070006">
    <property type="term" value="F:metalloaminopeptidase activity"/>
    <property type="evidence" value="ECO:0007669"/>
    <property type="project" value="InterPro"/>
</dbReference>
<dbReference type="InterPro" id="IPR000994">
    <property type="entry name" value="Pept_M24"/>
</dbReference>
<dbReference type="OMA" id="DSYFWYL"/>
<dbReference type="Gene3D" id="3.90.230.10">
    <property type="entry name" value="Creatinase/methionine aminopeptidase superfamily"/>
    <property type="match status" value="1"/>
</dbReference>
<dbReference type="Pfam" id="PF05195">
    <property type="entry name" value="AMP_N"/>
    <property type="match status" value="1"/>
</dbReference>
<dbReference type="InterPro" id="IPR052433">
    <property type="entry name" value="X-Pro_dipept-like"/>
</dbReference>
<sequence length="481" mass="52600">MSVWRRSLSFATRPRPQFPYGTGQPIHETRPHSINPGDITPGISAEEYYQRRVRLAHKLPPSSVAIVSGSSVQFASGSVFHPFQQNTDLFYLSGWNEPDTVIAVEVDANHEMTFHMVVPPKNPHKDKWEGDKSGLEGAYDVFNADIVVDSHQGKRHLTELVDKAQHVFIDSTKPQLASLGLSSALNQLSGRSGAKPVAPIIAKLRAIKSASEQRVMAAAAKASSRAIHHAIATSTNTPFRQEKTLARFLDYSFVLHGCDGPAYIPVVASGANALTIHYTRNDDVIYDDELVFIDAGGKLGGYCADISRAWPHRGKFSEPQKDLYSVVLECNKQCIDHCVPSNSLHDIHEVSVSLLLKGLQQLPGFSHVSRTEVARSLYPHYIGHHLGIDLHDVPSVSRFDPLQPGNVVTIEPGLYIPKDDKWPKHYQGIGIRVEDDVVVGSSSATITNLTAGCVKEIADIEALIANGVTTPGVGEEQLNLL</sequence>
<proteinExistence type="inferred from homology"/>
<dbReference type="SUPFAM" id="SSF55920">
    <property type="entry name" value="Creatinase/aminopeptidase"/>
    <property type="match status" value="1"/>
</dbReference>
<evidence type="ECO:0000256" key="6">
    <source>
        <dbReference type="RuleBase" id="RU000590"/>
    </source>
</evidence>
<dbReference type="EMBL" id="SWFT01000119">
    <property type="protein sequence ID" value="KAA8899967.1"/>
    <property type="molecule type" value="Genomic_DNA"/>
</dbReference>
<evidence type="ECO:0000256" key="4">
    <source>
        <dbReference type="ARBA" id="ARBA00022801"/>
    </source>
</evidence>
<dbReference type="SMART" id="SM01011">
    <property type="entry name" value="AMP_N"/>
    <property type="match status" value="1"/>
</dbReference>
<dbReference type="InterPro" id="IPR029149">
    <property type="entry name" value="Creatin/AminoP/Spt16_N"/>
</dbReference>
<dbReference type="PANTHER" id="PTHR43226">
    <property type="entry name" value="XAA-PRO AMINOPEPTIDASE 3"/>
    <property type="match status" value="1"/>
</dbReference>
<dbReference type="Proteomes" id="UP000449547">
    <property type="component" value="Unassembled WGS sequence"/>
</dbReference>
<comment type="similarity">
    <text evidence="2 6">Belongs to the peptidase M24B family.</text>
</comment>
<name>A0A642UJ18_DIURU</name>
<dbReference type="InterPro" id="IPR036005">
    <property type="entry name" value="Creatinase/aminopeptidase-like"/>
</dbReference>
<dbReference type="AlphaFoldDB" id="A0A642UJ18"/>
<keyword evidence="5" id="KW-0464">Manganese</keyword>
<evidence type="ECO:0000256" key="3">
    <source>
        <dbReference type="ARBA" id="ARBA00022723"/>
    </source>
</evidence>